<dbReference type="AlphaFoldDB" id="A0A382AA73"/>
<protein>
    <submittedName>
        <fullName evidence="3">Uncharacterized protein</fullName>
    </submittedName>
</protein>
<proteinExistence type="predicted"/>
<evidence type="ECO:0000256" key="1">
    <source>
        <dbReference type="SAM" id="Coils"/>
    </source>
</evidence>
<name>A0A382AA73_9ZZZZ</name>
<keyword evidence="2" id="KW-1133">Transmembrane helix</keyword>
<keyword evidence="2" id="KW-0472">Membrane</keyword>
<keyword evidence="2" id="KW-0812">Transmembrane</keyword>
<gene>
    <name evidence="3" type="ORF">METZ01_LOCUS150995</name>
</gene>
<feature type="coiled-coil region" evidence="1">
    <location>
        <begin position="16"/>
        <end position="43"/>
    </location>
</feature>
<organism evidence="3">
    <name type="scientific">marine metagenome</name>
    <dbReference type="NCBI Taxonomy" id="408172"/>
    <lineage>
        <taxon>unclassified sequences</taxon>
        <taxon>metagenomes</taxon>
        <taxon>ecological metagenomes</taxon>
    </lineage>
</organism>
<keyword evidence="1" id="KW-0175">Coiled coil</keyword>
<feature type="transmembrane region" description="Helical" evidence="2">
    <location>
        <begin position="99"/>
        <end position="119"/>
    </location>
</feature>
<evidence type="ECO:0000256" key="2">
    <source>
        <dbReference type="SAM" id="Phobius"/>
    </source>
</evidence>
<evidence type="ECO:0000313" key="3">
    <source>
        <dbReference type="EMBL" id="SVA98141.1"/>
    </source>
</evidence>
<reference evidence="3" key="1">
    <citation type="submission" date="2018-05" db="EMBL/GenBank/DDBJ databases">
        <authorList>
            <person name="Lanie J.A."/>
            <person name="Ng W.-L."/>
            <person name="Kazmierczak K.M."/>
            <person name="Andrzejewski T.M."/>
            <person name="Davidsen T.M."/>
            <person name="Wayne K.J."/>
            <person name="Tettelin H."/>
            <person name="Glass J.I."/>
            <person name="Rusch D."/>
            <person name="Podicherti R."/>
            <person name="Tsui H.-C.T."/>
            <person name="Winkler M.E."/>
        </authorList>
    </citation>
    <scope>NUCLEOTIDE SEQUENCE</scope>
</reference>
<sequence length="148" mass="16533">MTDNLGKQTNTDHELILLLKKEIEELTAHAIEVEDRLEHSQNSHMDTTQQLAMHEKLSAQHGILNSVFWGVISLIMMMGALVIVGWFTKQTTIEREMAFFERILLVLIGIVGGAVSSFFDIRNFTISGRNGNGNGNGAPEKKHVKDTD</sequence>
<accession>A0A382AA73</accession>
<dbReference type="EMBL" id="UINC01024467">
    <property type="protein sequence ID" value="SVA98141.1"/>
    <property type="molecule type" value="Genomic_DNA"/>
</dbReference>
<feature type="transmembrane region" description="Helical" evidence="2">
    <location>
        <begin position="67"/>
        <end position="87"/>
    </location>
</feature>